<dbReference type="OrthoDB" id="4458428at2"/>
<comment type="caution">
    <text evidence="7">The sequence shown here is derived from an EMBL/GenBank/DDBJ whole genome shotgun (WGS) entry which is preliminary data.</text>
</comment>
<reference evidence="7 8" key="1">
    <citation type="submission" date="2018-04" db="EMBL/GenBank/DDBJ databases">
        <title>Novel actinobacteria from marine sediment.</title>
        <authorList>
            <person name="Ng Z.Y."/>
            <person name="Tan G.Y.A."/>
        </authorList>
    </citation>
    <scope>NUCLEOTIDE SEQUENCE [LARGE SCALE GENOMIC DNA]</scope>
    <source>
        <strain evidence="7 8">TPS81</strain>
    </source>
</reference>
<dbReference type="RefSeq" id="WP_114397904.1">
    <property type="nucleotide sequence ID" value="NZ_QEIM01000052.1"/>
</dbReference>
<keyword evidence="2" id="KW-1003">Cell membrane</keyword>
<organism evidence="7 8">
    <name type="scientific">Marinitenerispora sediminis</name>
    <dbReference type="NCBI Taxonomy" id="1931232"/>
    <lineage>
        <taxon>Bacteria</taxon>
        <taxon>Bacillati</taxon>
        <taxon>Actinomycetota</taxon>
        <taxon>Actinomycetes</taxon>
        <taxon>Streptosporangiales</taxon>
        <taxon>Nocardiopsidaceae</taxon>
        <taxon>Marinitenerispora</taxon>
    </lineage>
</organism>
<name>A0A368T8M7_9ACTN</name>
<keyword evidence="8" id="KW-1185">Reference proteome</keyword>
<dbReference type="GO" id="GO:0005886">
    <property type="term" value="C:plasma membrane"/>
    <property type="evidence" value="ECO:0007669"/>
    <property type="project" value="UniProtKB-SubCell"/>
</dbReference>
<keyword evidence="3 6" id="KW-0812">Transmembrane</keyword>
<gene>
    <name evidence="7" type="ORF">DEF24_06180</name>
</gene>
<feature type="transmembrane region" description="Helical" evidence="6">
    <location>
        <begin position="104"/>
        <end position="122"/>
    </location>
</feature>
<accession>A0A368T8M7</accession>
<keyword evidence="4 6" id="KW-1133">Transmembrane helix</keyword>
<evidence type="ECO:0000256" key="3">
    <source>
        <dbReference type="ARBA" id="ARBA00022692"/>
    </source>
</evidence>
<dbReference type="EMBL" id="QEIN01000033">
    <property type="protein sequence ID" value="RCV60757.1"/>
    <property type="molecule type" value="Genomic_DNA"/>
</dbReference>
<comment type="subcellular location">
    <subcellularLocation>
        <location evidence="1">Cell membrane</location>
        <topology evidence="1">Multi-pass membrane protein</topology>
    </subcellularLocation>
</comment>
<dbReference type="Pfam" id="PF06081">
    <property type="entry name" value="ArAE_1"/>
    <property type="match status" value="1"/>
</dbReference>
<evidence type="ECO:0000313" key="7">
    <source>
        <dbReference type="EMBL" id="RCV60757.1"/>
    </source>
</evidence>
<keyword evidence="5 6" id="KW-0472">Membrane</keyword>
<feature type="transmembrane region" description="Helical" evidence="6">
    <location>
        <begin position="134"/>
        <end position="153"/>
    </location>
</feature>
<evidence type="ECO:0000256" key="2">
    <source>
        <dbReference type="ARBA" id="ARBA00022475"/>
    </source>
</evidence>
<evidence type="ECO:0000256" key="6">
    <source>
        <dbReference type="SAM" id="Phobius"/>
    </source>
</evidence>
<feature type="transmembrane region" description="Helical" evidence="6">
    <location>
        <begin position="59"/>
        <end position="92"/>
    </location>
</feature>
<evidence type="ECO:0008006" key="9">
    <source>
        <dbReference type="Google" id="ProtNLM"/>
    </source>
</evidence>
<sequence>MRRDAVPLVLILKSALAACLAWVVADEVLGATSPAFAPFSAVLMMQVTVYQSVWQALRYLLAVTLGVLVQAVLGFLLGAHLWTFALVALAALGVSRWRALGAQGAQVATAAFFAYSSFVSAAASDARLVELGEILLLVVVGSAFGVAVNLLLLPPLRLRDARYGTRVLADGISELAGDMAAVLREGPVDAERTDAWRYRARQLEETVPQARAAVDRAWESIHYNPRRLLWRRSGPALPGHRGVVEALGRASEQLLSITRDLRPGAGGDRLGPEFRTGYGDFLAAAAEAARQLGTSDGGAAGPHPPLESVEEHCDRLRAAADTTPPAAPGDFPAHAVLLVDADRLLEELRHARDALPAAGDG</sequence>
<evidence type="ECO:0000313" key="8">
    <source>
        <dbReference type="Proteomes" id="UP000253318"/>
    </source>
</evidence>
<evidence type="ECO:0000256" key="5">
    <source>
        <dbReference type="ARBA" id="ARBA00023136"/>
    </source>
</evidence>
<evidence type="ECO:0000256" key="4">
    <source>
        <dbReference type="ARBA" id="ARBA00022989"/>
    </source>
</evidence>
<protein>
    <recommendedName>
        <fullName evidence="9">FUSC family protein</fullName>
    </recommendedName>
</protein>
<dbReference type="AlphaFoldDB" id="A0A368T8M7"/>
<dbReference type="Proteomes" id="UP000253318">
    <property type="component" value="Unassembled WGS sequence"/>
</dbReference>
<proteinExistence type="predicted"/>
<dbReference type="InterPro" id="IPR010343">
    <property type="entry name" value="ArAE_1"/>
</dbReference>
<evidence type="ECO:0000256" key="1">
    <source>
        <dbReference type="ARBA" id="ARBA00004651"/>
    </source>
</evidence>